<organism evidence="2 3">
    <name type="scientific">Rhodoplanes roseus</name>
    <dbReference type="NCBI Taxonomy" id="29409"/>
    <lineage>
        <taxon>Bacteria</taxon>
        <taxon>Pseudomonadati</taxon>
        <taxon>Pseudomonadota</taxon>
        <taxon>Alphaproteobacteria</taxon>
        <taxon>Hyphomicrobiales</taxon>
        <taxon>Nitrobacteraceae</taxon>
        <taxon>Rhodoplanes</taxon>
    </lineage>
</organism>
<dbReference type="OrthoDB" id="9804723at2"/>
<dbReference type="Proteomes" id="UP000249130">
    <property type="component" value="Unassembled WGS sequence"/>
</dbReference>
<dbReference type="InterPro" id="IPR029058">
    <property type="entry name" value="AB_hydrolase_fold"/>
</dbReference>
<dbReference type="PRINTS" id="PR00412">
    <property type="entry name" value="EPOXHYDRLASE"/>
</dbReference>
<protein>
    <recommendedName>
        <fullName evidence="1">AB hydrolase-1 domain-containing protein</fullName>
    </recommendedName>
</protein>
<dbReference type="PANTHER" id="PTHR43798:SF33">
    <property type="entry name" value="HYDROLASE, PUTATIVE (AFU_ORTHOLOGUE AFUA_2G14860)-RELATED"/>
    <property type="match status" value="1"/>
</dbReference>
<accession>A0A327L7P0</accession>
<dbReference type="InterPro" id="IPR000073">
    <property type="entry name" value="AB_hydrolase_1"/>
</dbReference>
<gene>
    <name evidence="2" type="ORF">CH341_03355</name>
</gene>
<name>A0A327L7P0_9BRAD</name>
<comment type="caution">
    <text evidence="2">The sequence shown here is derived from an EMBL/GenBank/DDBJ whole genome shotgun (WGS) entry which is preliminary data.</text>
</comment>
<sequence length="287" mass="30125">MAYGSHHLTVAAEGGAAHVIVSGAGAPVLLLHGLGGLAEEVMAPLVNPGEGHRLLAIDRPGYGGSEPQPACRMGPDRQADWLACVIARLDIGAPVVVAHSFGAAVGLWLAHRHPDCVKGLVLVAPFCRPTRPARMPLLRLAAMERLGRPLRWALPQLAPLIAGRKLAAAFAPDAVPPHVKRLPFAVAAQPGAVLAMAAELRGFNAAMADLGERLHEVTCPAVVIGGERDPVAPFDLHGEWLRARLPRCTVLRVADAGHMIHHVRPRTITRAIDRVSAASASSPAVTA</sequence>
<feature type="domain" description="AB hydrolase-1" evidence="1">
    <location>
        <begin position="27"/>
        <end position="265"/>
    </location>
</feature>
<keyword evidence="3" id="KW-1185">Reference proteome</keyword>
<evidence type="ECO:0000313" key="2">
    <source>
        <dbReference type="EMBL" id="RAI45522.1"/>
    </source>
</evidence>
<dbReference type="RefSeq" id="WP_111417620.1">
    <property type="nucleotide sequence ID" value="NZ_NPEX01000013.1"/>
</dbReference>
<dbReference type="SUPFAM" id="SSF53474">
    <property type="entry name" value="alpha/beta-Hydrolases"/>
    <property type="match status" value="1"/>
</dbReference>
<dbReference type="GO" id="GO:0016020">
    <property type="term" value="C:membrane"/>
    <property type="evidence" value="ECO:0007669"/>
    <property type="project" value="TreeGrafter"/>
</dbReference>
<dbReference type="Pfam" id="PF00561">
    <property type="entry name" value="Abhydrolase_1"/>
    <property type="match status" value="1"/>
</dbReference>
<evidence type="ECO:0000259" key="1">
    <source>
        <dbReference type="Pfam" id="PF00561"/>
    </source>
</evidence>
<dbReference type="GO" id="GO:0003824">
    <property type="term" value="F:catalytic activity"/>
    <property type="evidence" value="ECO:0007669"/>
    <property type="project" value="InterPro"/>
</dbReference>
<dbReference type="PRINTS" id="PR00111">
    <property type="entry name" value="ABHYDROLASE"/>
</dbReference>
<dbReference type="InterPro" id="IPR000639">
    <property type="entry name" value="Epox_hydrolase-like"/>
</dbReference>
<dbReference type="Gene3D" id="3.40.50.1820">
    <property type="entry name" value="alpha/beta hydrolase"/>
    <property type="match status" value="1"/>
</dbReference>
<reference evidence="2 3" key="1">
    <citation type="submission" date="2017-07" db="EMBL/GenBank/DDBJ databases">
        <title>Draft Genome Sequences of Select Purple Nonsulfur Bacteria.</title>
        <authorList>
            <person name="Lasarre B."/>
            <person name="Mckinlay J.B."/>
        </authorList>
    </citation>
    <scope>NUCLEOTIDE SEQUENCE [LARGE SCALE GENOMIC DNA]</scope>
    <source>
        <strain evidence="2 3">DSM 5909</strain>
    </source>
</reference>
<evidence type="ECO:0000313" key="3">
    <source>
        <dbReference type="Proteomes" id="UP000249130"/>
    </source>
</evidence>
<dbReference type="PANTHER" id="PTHR43798">
    <property type="entry name" value="MONOACYLGLYCEROL LIPASE"/>
    <property type="match status" value="1"/>
</dbReference>
<dbReference type="EMBL" id="NPEX01000013">
    <property type="protein sequence ID" value="RAI45522.1"/>
    <property type="molecule type" value="Genomic_DNA"/>
</dbReference>
<dbReference type="AlphaFoldDB" id="A0A327L7P0"/>
<dbReference type="InterPro" id="IPR050266">
    <property type="entry name" value="AB_hydrolase_sf"/>
</dbReference>
<proteinExistence type="predicted"/>